<evidence type="ECO:0000313" key="1">
    <source>
        <dbReference type="EMBL" id="POR50149.1"/>
    </source>
</evidence>
<gene>
    <name evidence="1" type="ORF">B0G62_10957</name>
</gene>
<dbReference type="Proteomes" id="UP000237381">
    <property type="component" value="Unassembled WGS sequence"/>
</dbReference>
<evidence type="ECO:0000313" key="2">
    <source>
        <dbReference type="Proteomes" id="UP000237381"/>
    </source>
</evidence>
<keyword evidence="2" id="KW-1185">Reference proteome</keyword>
<accession>A0A2S4M6E4</accession>
<protein>
    <submittedName>
        <fullName evidence="1">Uncharacterized protein</fullName>
    </submittedName>
</protein>
<dbReference type="AlphaFoldDB" id="A0A2S4M6E4"/>
<dbReference type="RefSeq" id="WP_103705493.1">
    <property type="nucleotide sequence ID" value="NZ_PQGA01000009.1"/>
</dbReference>
<sequence>MKFDPVSRESTPASFATGTAGVTFATPQTLEDEVAEDEKGLRLLSRLSYCVAWLFGLEAFFMEPQAAAGAQAVQGFEGRRRD</sequence>
<comment type="caution">
    <text evidence="1">The sequence shown here is derived from an EMBL/GenBank/DDBJ whole genome shotgun (WGS) entry which is preliminary data.</text>
</comment>
<name>A0A2S4M6E4_9BURK</name>
<reference evidence="1 2" key="1">
    <citation type="submission" date="2018-01" db="EMBL/GenBank/DDBJ databases">
        <title>Genomic Encyclopedia of Type Strains, Phase III (KMG-III): the genomes of soil and plant-associated and newly described type strains.</title>
        <authorList>
            <person name="Whitman W."/>
        </authorList>
    </citation>
    <scope>NUCLEOTIDE SEQUENCE [LARGE SCALE GENOMIC DNA]</scope>
    <source>
        <strain evidence="1 2">JCM 18070</strain>
    </source>
</reference>
<organism evidence="1 2">
    <name type="scientific">Paraburkholderia eburnea</name>
    <dbReference type="NCBI Taxonomy" id="1189126"/>
    <lineage>
        <taxon>Bacteria</taxon>
        <taxon>Pseudomonadati</taxon>
        <taxon>Pseudomonadota</taxon>
        <taxon>Betaproteobacteria</taxon>
        <taxon>Burkholderiales</taxon>
        <taxon>Burkholderiaceae</taxon>
        <taxon>Paraburkholderia</taxon>
    </lineage>
</organism>
<dbReference type="EMBL" id="PQGA01000009">
    <property type="protein sequence ID" value="POR50149.1"/>
    <property type="molecule type" value="Genomic_DNA"/>
</dbReference>
<dbReference type="OrthoDB" id="9027525at2"/>
<proteinExistence type="predicted"/>